<comment type="caution">
    <text evidence="2">The sequence shown here is derived from an EMBL/GenBank/DDBJ whole genome shotgun (WGS) entry which is preliminary data.</text>
</comment>
<name>A0A2P5EKX6_TREOI</name>
<keyword evidence="1" id="KW-0472">Membrane</keyword>
<dbReference type="InParanoid" id="A0A2P5EKX6"/>
<keyword evidence="1" id="KW-0812">Transmembrane</keyword>
<gene>
    <name evidence="2" type="ORF">TorRG33x02_180740</name>
</gene>
<evidence type="ECO:0000313" key="3">
    <source>
        <dbReference type="Proteomes" id="UP000237000"/>
    </source>
</evidence>
<accession>A0A2P5EKX6</accession>
<feature type="transmembrane region" description="Helical" evidence="1">
    <location>
        <begin position="20"/>
        <end position="37"/>
    </location>
</feature>
<reference evidence="3" key="1">
    <citation type="submission" date="2016-06" db="EMBL/GenBank/DDBJ databases">
        <title>Parallel loss of symbiosis genes in relatives of nitrogen-fixing non-legume Parasponia.</title>
        <authorList>
            <person name="Van Velzen R."/>
            <person name="Holmer R."/>
            <person name="Bu F."/>
            <person name="Rutten L."/>
            <person name="Van Zeijl A."/>
            <person name="Liu W."/>
            <person name="Santuari L."/>
            <person name="Cao Q."/>
            <person name="Sharma T."/>
            <person name="Shen D."/>
            <person name="Roswanjaya Y."/>
            <person name="Wardhani T."/>
            <person name="Kalhor M.S."/>
            <person name="Jansen J."/>
            <person name="Van den Hoogen J."/>
            <person name="Gungor B."/>
            <person name="Hartog M."/>
            <person name="Hontelez J."/>
            <person name="Verver J."/>
            <person name="Yang W.-C."/>
            <person name="Schijlen E."/>
            <person name="Repin R."/>
            <person name="Schilthuizen M."/>
            <person name="Schranz E."/>
            <person name="Heidstra R."/>
            <person name="Miyata K."/>
            <person name="Fedorova E."/>
            <person name="Kohlen W."/>
            <person name="Bisseling T."/>
            <person name="Smit S."/>
            <person name="Geurts R."/>
        </authorList>
    </citation>
    <scope>NUCLEOTIDE SEQUENCE [LARGE SCALE GENOMIC DNA]</scope>
    <source>
        <strain evidence="3">cv. RG33-2</strain>
    </source>
</reference>
<dbReference type="EMBL" id="JXTC01000136">
    <property type="protein sequence ID" value="PON86200.1"/>
    <property type="molecule type" value="Genomic_DNA"/>
</dbReference>
<evidence type="ECO:0000313" key="2">
    <source>
        <dbReference type="EMBL" id="PON86200.1"/>
    </source>
</evidence>
<proteinExistence type="predicted"/>
<sequence length="120" mass="14362">MYFPFGFNLKTLSDNFVCKSYLVMVFNVNYFLIFIFYRVKLFACRNMFVYIFFRVLQDVHLQFSLIYTFVSSCAHSGHIRTMKIKKVGFCLQAFELRLEWEASVFYKLDSLIHSNAILAW</sequence>
<dbReference type="AlphaFoldDB" id="A0A2P5EKX6"/>
<feature type="non-terminal residue" evidence="2">
    <location>
        <position position="120"/>
    </location>
</feature>
<organism evidence="2 3">
    <name type="scientific">Trema orientale</name>
    <name type="common">Charcoal tree</name>
    <name type="synonym">Celtis orientalis</name>
    <dbReference type="NCBI Taxonomy" id="63057"/>
    <lineage>
        <taxon>Eukaryota</taxon>
        <taxon>Viridiplantae</taxon>
        <taxon>Streptophyta</taxon>
        <taxon>Embryophyta</taxon>
        <taxon>Tracheophyta</taxon>
        <taxon>Spermatophyta</taxon>
        <taxon>Magnoliopsida</taxon>
        <taxon>eudicotyledons</taxon>
        <taxon>Gunneridae</taxon>
        <taxon>Pentapetalae</taxon>
        <taxon>rosids</taxon>
        <taxon>fabids</taxon>
        <taxon>Rosales</taxon>
        <taxon>Cannabaceae</taxon>
        <taxon>Trema</taxon>
    </lineage>
</organism>
<evidence type="ECO:0000256" key="1">
    <source>
        <dbReference type="SAM" id="Phobius"/>
    </source>
</evidence>
<keyword evidence="3" id="KW-1185">Reference proteome</keyword>
<keyword evidence="1" id="KW-1133">Transmembrane helix</keyword>
<dbReference type="Proteomes" id="UP000237000">
    <property type="component" value="Unassembled WGS sequence"/>
</dbReference>
<protein>
    <submittedName>
        <fullName evidence="2">Uncharacterized protein</fullName>
    </submittedName>
</protein>